<feature type="binding site" evidence="10">
    <location>
        <begin position="108"/>
        <end position="114"/>
    </location>
    <ligand>
        <name>ATP</name>
        <dbReference type="ChEBI" id="CHEBI:30616"/>
    </ligand>
</feature>
<feature type="domain" description="Mur ligase central" evidence="14">
    <location>
        <begin position="106"/>
        <end position="294"/>
    </location>
</feature>
<dbReference type="GO" id="GO:0047480">
    <property type="term" value="F:UDP-N-acetylmuramoyl-tripeptide-D-alanyl-D-alanine ligase activity"/>
    <property type="evidence" value="ECO:0007669"/>
    <property type="project" value="UniProtKB-EC"/>
</dbReference>
<reference evidence="16" key="1">
    <citation type="journal article" date="2019" name="Int. J. Syst. Evol. Microbiol.">
        <title>The Global Catalogue of Microorganisms (GCM) 10K type strain sequencing project: providing services to taxonomists for standard genome sequencing and annotation.</title>
        <authorList>
            <consortium name="The Broad Institute Genomics Platform"/>
            <consortium name="The Broad Institute Genome Sequencing Center for Infectious Disease"/>
            <person name="Wu L."/>
            <person name="Ma J."/>
        </authorList>
    </citation>
    <scope>NUCLEOTIDE SEQUENCE [LARGE SCALE GENOMIC DNA]</scope>
    <source>
        <strain evidence="16">CGMCC 1.12477</strain>
    </source>
</reference>
<keyword evidence="8 10" id="KW-0131">Cell cycle</keyword>
<dbReference type="InterPro" id="IPR013221">
    <property type="entry name" value="Mur_ligase_cen"/>
</dbReference>
<comment type="function">
    <text evidence="10 11">Involved in cell wall formation. Catalyzes the final step in the synthesis of UDP-N-acetylmuramoyl-pentapeptide, the precursor of murein.</text>
</comment>
<sequence length="481" mass="51363">MTLWTSEQAAEATGGQVTRDWQATGVSIDTRTIRPGDLFVALQAARDGHEFVAQALASGAAAALVSRVPEGVAADAPLLIVPDVLRGLEDLGRAARDRTDARVVAVTGSVGKTSTKEMLRVVLSGQGRTHAAEASYNNHWGVPLTLARMPVDTQFAVIEIGMNAPGEIAPLSRMARPHVAMITTVAPAHLEAFDSIEDIAREKASILDGLEPGGVAVLNGDIATTQILQDRARAIGARVLTFGEARRNHHRATDIRLIDTTTVVHGRAWRQKVLFKVMAAGRHFAVNGMGVLGVISALKLDRGMATNDLGRWHPPAGRGAREAIRMDLVDEDQVFELIDDAFNANPTSMVAALEVLAAARTDDGVGRVARGRRTAILGDMLELGADEVAMHADLADLGWMQEIDKVHCVGPLMRHLHEALPDERRGIWVAKAQDMVARAARLVDAGDVVLVKGSKGSRVSLVVDALRKLGHAARSSDRGTV</sequence>
<evidence type="ECO:0000259" key="14">
    <source>
        <dbReference type="Pfam" id="PF08245"/>
    </source>
</evidence>
<evidence type="ECO:0000256" key="9">
    <source>
        <dbReference type="ARBA" id="ARBA00023316"/>
    </source>
</evidence>
<dbReference type="Pfam" id="PF02875">
    <property type="entry name" value="Mur_ligase_C"/>
    <property type="match status" value="1"/>
</dbReference>
<evidence type="ECO:0000256" key="6">
    <source>
        <dbReference type="ARBA" id="ARBA00022960"/>
    </source>
</evidence>
<keyword evidence="6 10" id="KW-0133">Cell shape</keyword>
<dbReference type="Pfam" id="PF01225">
    <property type="entry name" value="Mur_ligase"/>
    <property type="match status" value="1"/>
</dbReference>
<keyword evidence="1 10" id="KW-0963">Cytoplasm</keyword>
<dbReference type="InterPro" id="IPR036615">
    <property type="entry name" value="Mur_ligase_C_dom_sf"/>
</dbReference>
<feature type="domain" description="Mur ligase C-terminal" evidence="13">
    <location>
        <begin position="325"/>
        <end position="454"/>
    </location>
</feature>
<keyword evidence="3 10" id="KW-0132">Cell division</keyword>
<gene>
    <name evidence="10 15" type="primary">murF</name>
    <name evidence="15" type="ORF">ACFTOW_02415</name>
</gene>
<organism evidence="15 16">
    <name type="scientific">Lacimonas salitolerans</name>
    <dbReference type="NCBI Taxonomy" id="1323750"/>
    <lineage>
        <taxon>Bacteria</taxon>
        <taxon>Pseudomonadati</taxon>
        <taxon>Pseudomonadota</taxon>
        <taxon>Alphaproteobacteria</taxon>
        <taxon>Rhodobacterales</taxon>
        <taxon>Paracoccaceae</taxon>
        <taxon>Lacimonas</taxon>
    </lineage>
</organism>
<dbReference type="InterPro" id="IPR004101">
    <property type="entry name" value="Mur_ligase_C"/>
</dbReference>
<proteinExistence type="inferred from homology"/>
<dbReference type="Proteomes" id="UP001597186">
    <property type="component" value="Unassembled WGS sequence"/>
</dbReference>
<dbReference type="InterPro" id="IPR036565">
    <property type="entry name" value="Mur-like_cat_sf"/>
</dbReference>
<evidence type="ECO:0000256" key="7">
    <source>
        <dbReference type="ARBA" id="ARBA00022984"/>
    </source>
</evidence>
<evidence type="ECO:0000259" key="13">
    <source>
        <dbReference type="Pfam" id="PF02875"/>
    </source>
</evidence>
<evidence type="ECO:0000256" key="8">
    <source>
        <dbReference type="ARBA" id="ARBA00023306"/>
    </source>
</evidence>
<protein>
    <recommendedName>
        <fullName evidence="10 11">UDP-N-acetylmuramoyl-tripeptide--D-alanyl-D-alanine ligase</fullName>
        <ecNumber evidence="10 11">6.3.2.10</ecNumber>
    </recommendedName>
    <alternativeName>
        <fullName evidence="10">D-alanyl-D-alanine-adding enzyme</fullName>
    </alternativeName>
</protein>
<dbReference type="InterPro" id="IPR051046">
    <property type="entry name" value="MurCDEF_CellWall_CoF430Synth"/>
</dbReference>
<keyword evidence="9 10" id="KW-0961">Cell wall biogenesis/degradation</keyword>
<dbReference type="PANTHER" id="PTHR43024:SF1">
    <property type="entry name" value="UDP-N-ACETYLMURAMOYL-TRIPEPTIDE--D-ALANYL-D-ALANINE LIGASE"/>
    <property type="match status" value="1"/>
</dbReference>
<dbReference type="RefSeq" id="WP_379912703.1">
    <property type="nucleotide sequence ID" value="NZ_JBHUDD010000027.1"/>
</dbReference>
<comment type="catalytic activity">
    <reaction evidence="10 11">
        <text>D-alanyl-D-alanine + UDP-N-acetyl-alpha-D-muramoyl-L-alanyl-gamma-D-glutamyl-meso-2,6-diaminopimelate + ATP = UDP-N-acetyl-alpha-D-muramoyl-L-alanyl-gamma-D-glutamyl-meso-2,6-diaminopimeloyl-D-alanyl-D-alanine + ADP + phosphate + H(+)</text>
        <dbReference type="Rhea" id="RHEA:28374"/>
        <dbReference type="ChEBI" id="CHEBI:15378"/>
        <dbReference type="ChEBI" id="CHEBI:30616"/>
        <dbReference type="ChEBI" id="CHEBI:43474"/>
        <dbReference type="ChEBI" id="CHEBI:57822"/>
        <dbReference type="ChEBI" id="CHEBI:61386"/>
        <dbReference type="ChEBI" id="CHEBI:83905"/>
        <dbReference type="ChEBI" id="CHEBI:456216"/>
        <dbReference type="EC" id="6.3.2.10"/>
    </reaction>
</comment>
<comment type="caution">
    <text evidence="15">The sequence shown here is derived from an EMBL/GenBank/DDBJ whole genome shotgun (WGS) entry which is preliminary data.</text>
</comment>
<dbReference type="Gene3D" id="3.40.1190.10">
    <property type="entry name" value="Mur-like, catalytic domain"/>
    <property type="match status" value="1"/>
</dbReference>
<dbReference type="Gene3D" id="3.40.1390.10">
    <property type="entry name" value="MurE/MurF, N-terminal domain"/>
    <property type="match status" value="1"/>
</dbReference>
<evidence type="ECO:0000256" key="3">
    <source>
        <dbReference type="ARBA" id="ARBA00022618"/>
    </source>
</evidence>
<dbReference type="InterPro" id="IPR035911">
    <property type="entry name" value="MurE/MurF_N"/>
</dbReference>
<keyword evidence="2 10" id="KW-0436">Ligase</keyword>
<dbReference type="SUPFAM" id="SSF53623">
    <property type="entry name" value="MurD-like peptide ligases, catalytic domain"/>
    <property type="match status" value="1"/>
</dbReference>
<evidence type="ECO:0000313" key="15">
    <source>
        <dbReference type="EMBL" id="MFD1508257.1"/>
    </source>
</evidence>
<accession>A0ABW4EAU1</accession>
<dbReference type="InterPro" id="IPR000713">
    <property type="entry name" value="Mur_ligase_N"/>
</dbReference>
<evidence type="ECO:0000259" key="12">
    <source>
        <dbReference type="Pfam" id="PF01225"/>
    </source>
</evidence>
<keyword evidence="16" id="KW-1185">Reference proteome</keyword>
<evidence type="ECO:0000256" key="4">
    <source>
        <dbReference type="ARBA" id="ARBA00022741"/>
    </source>
</evidence>
<dbReference type="Pfam" id="PF08245">
    <property type="entry name" value="Mur_ligase_M"/>
    <property type="match status" value="1"/>
</dbReference>
<evidence type="ECO:0000313" key="16">
    <source>
        <dbReference type="Proteomes" id="UP001597186"/>
    </source>
</evidence>
<dbReference type="SUPFAM" id="SSF53244">
    <property type="entry name" value="MurD-like peptide ligases, peptide-binding domain"/>
    <property type="match status" value="1"/>
</dbReference>
<comment type="subcellular location">
    <subcellularLocation>
        <location evidence="10 11">Cytoplasm</location>
    </subcellularLocation>
</comment>
<dbReference type="HAMAP" id="MF_02019">
    <property type="entry name" value="MurF"/>
    <property type="match status" value="1"/>
</dbReference>
<keyword evidence="4 10" id="KW-0547">Nucleotide-binding</keyword>
<dbReference type="NCBIfam" id="TIGR01143">
    <property type="entry name" value="murF"/>
    <property type="match status" value="1"/>
</dbReference>
<keyword evidence="7 10" id="KW-0573">Peptidoglycan synthesis</keyword>
<comment type="pathway">
    <text evidence="10 11">Cell wall biogenesis; peptidoglycan biosynthesis.</text>
</comment>
<dbReference type="Gene3D" id="3.90.190.20">
    <property type="entry name" value="Mur ligase, C-terminal domain"/>
    <property type="match status" value="1"/>
</dbReference>
<dbReference type="EC" id="6.3.2.10" evidence="10 11"/>
<keyword evidence="5 10" id="KW-0067">ATP-binding</keyword>
<evidence type="ECO:0000256" key="5">
    <source>
        <dbReference type="ARBA" id="ARBA00022840"/>
    </source>
</evidence>
<dbReference type="SUPFAM" id="SSF63418">
    <property type="entry name" value="MurE/MurF N-terminal domain"/>
    <property type="match status" value="1"/>
</dbReference>
<name>A0ABW4EAU1_9RHOB</name>
<evidence type="ECO:0000256" key="2">
    <source>
        <dbReference type="ARBA" id="ARBA00022598"/>
    </source>
</evidence>
<dbReference type="PANTHER" id="PTHR43024">
    <property type="entry name" value="UDP-N-ACETYLMURAMOYL-TRIPEPTIDE--D-ALANYL-D-ALANINE LIGASE"/>
    <property type="match status" value="1"/>
</dbReference>
<dbReference type="EMBL" id="JBHUDD010000027">
    <property type="protein sequence ID" value="MFD1508257.1"/>
    <property type="molecule type" value="Genomic_DNA"/>
</dbReference>
<dbReference type="InterPro" id="IPR005863">
    <property type="entry name" value="UDP-N-AcMur_synth"/>
</dbReference>
<evidence type="ECO:0000256" key="1">
    <source>
        <dbReference type="ARBA" id="ARBA00022490"/>
    </source>
</evidence>
<comment type="similarity">
    <text evidence="10">Belongs to the MurCDEF family. MurF subfamily.</text>
</comment>
<feature type="domain" description="Mur ligase N-terminal catalytic" evidence="12">
    <location>
        <begin position="24"/>
        <end position="93"/>
    </location>
</feature>
<evidence type="ECO:0000256" key="11">
    <source>
        <dbReference type="RuleBase" id="RU004136"/>
    </source>
</evidence>
<evidence type="ECO:0000256" key="10">
    <source>
        <dbReference type="HAMAP-Rule" id="MF_02019"/>
    </source>
</evidence>